<dbReference type="InterPro" id="IPR003661">
    <property type="entry name" value="HisK_dim/P_dom"/>
</dbReference>
<dbReference type="PRINTS" id="PR00344">
    <property type="entry name" value="BCTRLSENSOR"/>
</dbReference>
<feature type="domain" description="Response regulatory" evidence="15">
    <location>
        <begin position="692"/>
        <end position="809"/>
    </location>
</feature>
<keyword evidence="8" id="KW-0902">Two-component regulatory system</keyword>
<evidence type="ECO:0000256" key="13">
    <source>
        <dbReference type="SAM" id="Phobius"/>
    </source>
</evidence>
<keyword evidence="4" id="KW-0808">Transferase</keyword>
<feature type="transmembrane region" description="Helical" evidence="13">
    <location>
        <begin position="202"/>
        <end position="226"/>
    </location>
</feature>
<organism evidence="17 18">
    <name type="scientific">Litoribrevibacter albus</name>
    <dbReference type="NCBI Taxonomy" id="1473156"/>
    <lineage>
        <taxon>Bacteria</taxon>
        <taxon>Pseudomonadati</taxon>
        <taxon>Pseudomonadota</taxon>
        <taxon>Gammaproteobacteria</taxon>
        <taxon>Oceanospirillales</taxon>
        <taxon>Oceanospirillaceae</taxon>
        <taxon>Litoribrevibacter</taxon>
    </lineage>
</organism>
<dbReference type="PROSITE" id="PS50113">
    <property type="entry name" value="PAC"/>
    <property type="match status" value="1"/>
</dbReference>
<dbReference type="PANTHER" id="PTHR45339:SF5">
    <property type="entry name" value="HISTIDINE KINASE"/>
    <property type="match status" value="1"/>
</dbReference>
<keyword evidence="5" id="KW-0547">Nucleotide-binding</keyword>
<accession>A0AA37S705</accession>
<dbReference type="InterPro" id="IPR005467">
    <property type="entry name" value="His_kinase_dom"/>
</dbReference>
<feature type="modified residue" description="4-aspartylphosphate" evidence="11">
    <location>
        <position position="905"/>
    </location>
</feature>
<dbReference type="AlphaFoldDB" id="A0AA37S705"/>
<protein>
    <recommendedName>
        <fullName evidence="10">Sensory/regulatory protein RpfC</fullName>
        <ecNumber evidence="2">2.7.13.3</ecNumber>
    </recommendedName>
</protein>
<evidence type="ECO:0000256" key="5">
    <source>
        <dbReference type="ARBA" id="ARBA00022741"/>
    </source>
</evidence>
<evidence type="ECO:0000259" key="15">
    <source>
        <dbReference type="PROSITE" id="PS50110"/>
    </source>
</evidence>
<dbReference type="Gene3D" id="3.40.50.2300">
    <property type="match status" value="2"/>
</dbReference>
<dbReference type="GO" id="GO:0000155">
    <property type="term" value="F:phosphorelay sensor kinase activity"/>
    <property type="evidence" value="ECO:0007669"/>
    <property type="project" value="InterPro"/>
</dbReference>
<dbReference type="CDD" id="cd00082">
    <property type="entry name" value="HisKA"/>
    <property type="match status" value="1"/>
</dbReference>
<dbReference type="RefSeq" id="WP_284377382.1">
    <property type="nucleotide sequence ID" value="NZ_BSNM01000002.1"/>
</dbReference>
<name>A0AA37S705_9GAMM</name>
<dbReference type="Gene3D" id="3.30.565.10">
    <property type="entry name" value="Histidine kinase-like ATPase, C-terminal domain"/>
    <property type="match status" value="1"/>
</dbReference>
<evidence type="ECO:0000259" key="16">
    <source>
        <dbReference type="PROSITE" id="PS50113"/>
    </source>
</evidence>
<evidence type="ECO:0000256" key="10">
    <source>
        <dbReference type="ARBA" id="ARBA00068150"/>
    </source>
</evidence>
<evidence type="ECO:0000256" key="2">
    <source>
        <dbReference type="ARBA" id="ARBA00012438"/>
    </source>
</evidence>
<keyword evidence="18" id="KW-1185">Reference proteome</keyword>
<dbReference type="InterPro" id="IPR036890">
    <property type="entry name" value="HATPase_C_sf"/>
</dbReference>
<dbReference type="InterPro" id="IPR035965">
    <property type="entry name" value="PAS-like_dom_sf"/>
</dbReference>
<dbReference type="Pfam" id="PF00072">
    <property type="entry name" value="Response_reg"/>
    <property type="match status" value="1"/>
</dbReference>
<feature type="region of interest" description="Disordered" evidence="12">
    <location>
        <begin position="816"/>
        <end position="846"/>
    </location>
</feature>
<dbReference type="FunFam" id="3.30.565.10:FF:000010">
    <property type="entry name" value="Sensor histidine kinase RcsC"/>
    <property type="match status" value="1"/>
</dbReference>
<dbReference type="PROSITE" id="PS50109">
    <property type="entry name" value="HIS_KIN"/>
    <property type="match status" value="1"/>
</dbReference>
<proteinExistence type="predicted"/>
<dbReference type="PANTHER" id="PTHR45339">
    <property type="entry name" value="HYBRID SIGNAL TRANSDUCTION HISTIDINE KINASE J"/>
    <property type="match status" value="1"/>
</dbReference>
<dbReference type="Gene3D" id="1.10.287.130">
    <property type="match status" value="1"/>
</dbReference>
<reference evidence="17" key="1">
    <citation type="journal article" date="2014" name="Int. J. Syst. Evol. Microbiol.">
        <title>Complete genome sequence of Corynebacterium casei LMG S-19264T (=DSM 44701T), isolated from a smear-ripened cheese.</title>
        <authorList>
            <consortium name="US DOE Joint Genome Institute (JGI-PGF)"/>
            <person name="Walter F."/>
            <person name="Albersmeier A."/>
            <person name="Kalinowski J."/>
            <person name="Ruckert C."/>
        </authorList>
    </citation>
    <scope>NUCLEOTIDE SEQUENCE</scope>
    <source>
        <strain evidence="17">NBRC 110071</strain>
    </source>
</reference>
<keyword evidence="13" id="KW-0812">Transmembrane</keyword>
<dbReference type="GO" id="GO:0005524">
    <property type="term" value="F:ATP binding"/>
    <property type="evidence" value="ECO:0007669"/>
    <property type="project" value="UniProtKB-KW"/>
</dbReference>
<dbReference type="Pfam" id="PF08447">
    <property type="entry name" value="PAS_3"/>
    <property type="match status" value="1"/>
</dbReference>
<dbReference type="SUPFAM" id="SSF52172">
    <property type="entry name" value="CheY-like"/>
    <property type="match status" value="2"/>
</dbReference>
<dbReference type="EC" id="2.7.13.3" evidence="2"/>
<comment type="subunit">
    <text evidence="9">At low DSF concentrations, interacts with RpfF.</text>
</comment>
<comment type="catalytic activity">
    <reaction evidence="1">
        <text>ATP + protein L-histidine = ADP + protein N-phospho-L-histidine.</text>
        <dbReference type="EC" id="2.7.13.3"/>
    </reaction>
</comment>
<dbReference type="InterPro" id="IPR001789">
    <property type="entry name" value="Sig_transdc_resp-reg_receiver"/>
</dbReference>
<feature type="region of interest" description="Disordered" evidence="12">
    <location>
        <begin position="126"/>
        <end position="152"/>
    </location>
</feature>
<evidence type="ECO:0000256" key="1">
    <source>
        <dbReference type="ARBA" id="ARBA00000085"/>
    </source>
</evidence>
<dbReference type="SUPFAM" id="SSF55785">
    <property type="entry name" value="PYP-like sensor domain (PAS domain)"/>
    <property type="match status" value="1"/>
</dbReference>
<keyword evidence="13" id="KW-0472">Membrane</keyword>
<feature type="domain" description="Response regulatory" evidence="15">
    <location>
        <begin position="852"/>
        <end position="975"/>
    </location>
</feature>
<feature type="domain" description="Histidine kinase" evidence="14">
    <location>
        <begin position="450"/>
        <end position="670"/>
    </location>
</feature>
<evidence type="ECO:0000256" key="6">
    <source>
        <dbReference type="ARBA" id="ARBA00022777"/>
    </source>
</evidence>
<dbReference type="Proteomes" id="UP001161389">
    <property type="component" value="Unassembled WGS sequence"/>
</dbReference>
<gene>
    <name evidence="17" type="ORF">GCM10007876_00520</name>
</gene>
<evidence type="ECO:0000256" key="3">
    <source>
        <dbReference type="ARBA" id="ARBA00022553"/>
    </source>
</evidence>
<dbReference type="PROSITE" id="PS50110">
    <property type="entry name" value="RESPONSE_REGULATORY"/>
    <property type="match status" value="2"/>
</dbReference>
<dbReference type="Pfam" id="PF00512">
    <property type="entry name" value="HisKA"/>
    <property type="match status" value="1"/>
</dbReference>
<dbReference type="InterPro" id="IPR004358">
    <property type="entry name" value="Sig_transdc_His_kin-like_C"/>
</dbReference>
<dbReference type="EMBL" id="BSNM01000002">
    <property type="protein sequence ID" value="GLQ29574.1"/>
    <property type="molecule type" value="Genomic_DNA"/>
</dbReference>
<dbReference type="InterPro" id="IPR003594">
    <property type="entry name" value="HATPase_dom"/>
</dbReference>
<sequence>MYRSSTQLNEKCSDLGDTSLGKTAIKHSLAIRLLRIVFSIYLLITCVITSVQMTNEYLFEKDSIRENLMAYQSIFYEGIANALWNFDFKQLNAMMDGVYKLHDIEGLYVFDGKGKLVLTRGFENQAPSDDSAASDRLGSTDEKAQQVPTNQHGVSSLKALSYDQMEQRGLFSYTFPVVFYDENIGSVTLFSSNRIVFNQVKYNFLTIIINAIIKTIILWLLFIWAFKRFLVRALDSFISKMESTTLDNPGGAEIELQTFGAYELERFRDVFNHMTQRIVKSKYSLEKLNDELERKVEERTKETLLKQEMLEQMSQQGRIGAWEWRIEEQQLHWSTMTRIIHDVDQDFIPTASSVWWFIKEEDKRALIQQCLSDCIKDGKAWSEELQIVTAKGEDVWVVITGSGIFEDGKCVRLYGSYQDINERIKVRHDLEEAKELAESGAKMKSQFLATMSHEIRTPMNGVLGMLYLLKNTDLDEKQAGYADVATTSGEFLLGLIDDILDLSKIEAGHIELEHLNFNIVSVLGDIAKSFGIKTYNQGIQLILDTSEVPNIQVCGDFGRIRQVVSNLMGNAVKFTSSGHILIRATLTDVGPQWQLDCYVEDTGIGIRADKVHSIFEHFTQVDASTTRKYGGTGLGLSISRELCRLMQGDIDVSSELDRGSTFHFHVRLEKAPVTPVNAFGLNDMKDAFTAKRVLVADPYPMSREVLERQLNAWQIDVVFAPSWHVLISILSDELEAPFDVVFLDYALALSVDPASALMYGRVLRKQAWVLMQPMGNEQDKIDIPQVNWMERLEKPIVSEEIKRVLADVLNKRAADPGASPELTRGGGQVVELKGRNNNPTDSHATPWPESTRILLVEDNDINRLVASGMLEKIGLQNDFAVNGDDALSVLQSSSTECPFDLILMDCQMPVMDGYEATGRIRKGEAGERYRSIPIVAMTANAMEGDRELCIHAGMDDYLTKPVDPLILLEKLLQWLPSRTS</sequence>
<evidence type="ECO:0000256" key="11">
    <source>
        <dbReference type="PROSITE-ProRule" id="PRU00169"/>
    </source>
</evidence>
<dbReference type="CDD" id="cd17546">
    <property type="entry name" value="REC_hyHK_CKI1_RcsC-like"/>
    <property type="match status" value="1"/>
</dbReference>
<dbReference type="Pfam" id="PF02518">
    <property type="entry name" value="HATPase_c"/>
    <property type="match status" value="1"/>
</dbReference>
<dbReference type="SMART" id="SM00388">
    <property type="entry name" value="HisKA"/>
    <property type="match status" value="1"/>
</dbReference>
<dbReference type="InterPro" id="IPR000700">
    <property type="entry name" value="PAS-assoc_C"/>
</dbReference>
<dbReference type="SMART" id="SM00387">
    <property type="entry name" value="HATPase_c"/>
    <property type="match status" value="1"/>
</dbReference>
<dbReference type="Gene3D" id="3.30.450.20">
    <property type="entry name" value="PAS domain"/>
    <property type="match status" value="1"/>
</dbReference>
<dbReference type="InterPro" id="IPR011006">
    <property type="entry name" value="CheY-like_superfamily"/>
</dbReference>
<dbReference type="FunFam" id="1.10.287.130:FF:000002">
    <property type="entry name" value="Two-component osmosensing histidine kinase"/>
    <property type="match status" value="1"/>
</dbReference>
<feature type="modified residue" description="4-aspartylphosphate" evidence="11">
    <location>
        <position position="744"/>
    </location>
</feature>
<dbReference type="InterPro" id="IPR013655">
    <property type="entry name" value="PAS_fold_3"/>
</dbReference>
<dbReference type="InterPro" id="IPR036097">
    <property type="entry name" value="HisK_dim/P_sf"/>
</dbReference>
<evidence type="ECO:0000313" key="17">
    <source>
        <dbReference type="EMBL" id="GLQ29574.1"/>
    </source>
</evidence>
<dbReference type="CDD" id="cd16922">
    <property type="entry name" value="HATPase_EvgS-ArcB-TorS-like"/>
    <property type="match status" value="1"/>
</dbReference>
<evidence type="ECO:0000313" key="18">
    <source>
        <dbReference type="Proteomes" id="UP001161389"/>
    </source>
</evidence>
<keyword evidence="13" id="KW-1133">Transmembrane helix</keyword>
<reference evidence="17" key="2">
    <citation type="submission" date="2023-01" db="EMBL/GenBank/DDBJ databases">
        <title>Draft genome sequence of Litoribrevibacter albus strain NBRC 110071.</title>
        <authorList>
            <person name="Sun Q."/>
            <person name="Mori K."/>
        </authorList>
    </citation>
    <scope>NUCLEOTIDE SEQUENCE</scope>
    <source>
        <strain evidence="17">NBRC 110071</strain>
    </source>
</reference>
<keyword evidence="6" id="KW-0418">Kinase</keyword>
<dbReference type="SMART" id="SM00448">
    <property type="entry name" value="REC"/>
    <property type="match status" value="1"/>
</dbReference>
<dbReference type="SUPFAM" id="SSF47384">
    <property type="entry name" value="Homodimeric domain of signal transducing histidine kinase"/>
    <property type="match status" value="1"/>
</dbReference>
<evidence type="ECO:0000256" key="12">
    <source>
        <dbReference type="SAM" id="MobiDB-lite"/>
    </source>
</evidence>
<evidence type="ECO:0000259" key="14">
    <source>
        <dbReference type="PROSITE" id="PS50109"/>
    </source>
</evidence>
<feature type="transmembrane region" description="Helical" evidence="13">
    <location>
        <begin position="29"/>
        <end position="51"/>
    </location>
</feature>
<feature type="domain" description="PAC" evidence="16">
    <location>
        <begin position="381"/>
        <end position="432"/>
    </location>
</feature>
<dbReference type="SUPFAM" id="SSF55874">
    <property type="entry name" value="ATPase domain of HSP90 chaperone/DNA topoisomerase II/histidine kinase"/>
    <property type="match status" value="1"/>
</dbReference>
<evidence type="ECO:0000256" key="8">
    <source>
        <dbReference type="ARBA" id="ARBA00023012"/>
    </source>
</evidence>
<evidence type="ECO:0000256" key="7">
    <source>
        <dbReference type="ARBA" id="ARBA00022840"/>
    </source>
</evidence>
<comment type="caution">
    <text evidence="17">The sequence shown here is derived from an EMBL/GenBank/DDBJ whole genome shotgun (WGS) entry which is preliminary data.</text>
</comment>
<evidence type="ECO:0000256" key="9">
    <source>
        <dbReference type="ARBA" id="ARBA00064003"/>
    </source>
</evidence>
<evidence type="ECO:0000256" key="4">
    <source>
        <dbReference type="ARBA" id="ARBA00022679"/>
    </source>
</evidence>
<keyword evidence="7" id="KW-0067">ATP-binding</keyword>
<keyword evidence="3 11" id="KW-0597">Phosphoprotein</keyword>